<dbReference type="RefSeq" id="WP_021369984.1">
    <property type="nucleotide sequence ID" value="NZ_CAACYX010000013.1"/>
</dbReference>
<gene>
    <name evidence="1" type="ORF">SAMEA3375112_03326</name>
</gene>
<evidence type="ECO:0000313" key="1">
    <source>
        <dbReference type="EMBL" id="SJS98218.1"/>
    </source>
</evidence>
<dbReference type="Pfam" id="PF14284">
    <property type="entry name" value="PcfJ"/>
    <property type="match status" value="1"/>
</dbReference>
<dbReference type="InterPro" id="IPR025586">
    <property type="entry name" value="PcfJ"/>
</dbReference>
<name>A0A9X8RLI3_CLODI</name>
<dbReference type="AlphaFoldDB" id="A0A9X8RLI3"/>
<evidence type="ECO:0000313" key="2">
    <source>
        <dbReference type="Proteomes" id="UP000189137"/>
    </source>
</evidence>
<sequence length="373" mass="44051">MKSYKEKQFLVFEFEDGKNVKYNLATGECIGKSGRIVKDVCTQLRGYDLHEVINSFEDENYKCFLNFVDGRVNRSKSSRTWGRRVERIRNIGSFLNEINNYSEYEQLFSAGLKKIIYPIHCDIKSIPKGLISICRNHSITLSDRLIQGYSKNPNLYNNLLSLELNSIRKTNLISILDSGYDRMIFDRLIDIYKYKPQSLINYIDNLMTYEALNGLESTLNELYDYVVMMSVISDKYEKYPRHFLTTHKIASRNYNRLKTQFEEEVFNKRIDKSLEYSYQDYKFIYPKNTNEIKDEAVQQNNCVSSYIQNVIDGKCHILFMRKKDNPSKSLVTIEVRNGKIVQAKGKYNRDVNEREQEAIDKYNNRIERMKKIC</sequence>
<dbReference type="EMBL" id="FUPS01000014">
    <property type="protein sequence ID" value="SJS98218.1"/>
    <property type="molecule type" value="Genomic_DNA"/>
</dbReference>
<comment type="caution">
    <text evidence="1">The sequence shown here is derived from an EMBL/GenBank/DDBJ whole genome shotgun (WGS) entry which is preliminary data.</text>
</comment>
<dbReference type="Proteomes" id="UP000189137">
    <property type="component" value="Unassembled WGS sequence"/>
</dbReference>
<protein>
    <submittedName>
        <fullName evidence="1">Uncharacterized protein</fullName>
    </submittedName>
</protein>
<reference evidence="1 2" key="1">
    <citation type="submission" date="2017-02" db="EMBL/GenBank/DDBJ databases">
        <authorList>
            <consortium name="Pathogen Informatics"/>
        </authorList>
    </citation>
    <scope>NUCLEOTIDE SEQUENCE [LARGE SCALE GENOMIC DNA]</scope>
    <source>
        <strain evidence="1 2">VRECD0157</strain>
    </source>
</reference>
<organism evidence="1 2">
    <name type="scientific">Clostridioides difficile</name>
    <name type="common">Peptoclostridium difficile</name>
    <dbReference type="NCBI Taxonomy" id="1496"/>
    <lineage>
        <taxon>Bacteria</taxon>
        <taxon>Bacillati</taxon>
        <taxon>Bacillota</taxon>
        <taxon>Clostridia</taxon>
        <taxon>Peptostreptococcales</taxon>
        <taxon>Peptostreptococcaceae</taxon>
        <taxon>Clostridioides</taxon>
    </lineage>
</organism>
<proteinExistence type="predicted"/>
<accession>A0A9X8RLI3</accession>